<sequence>MNRRIPGDTVSPTHPIRDGDFIVSSGGTFKLGFFNLTNNTNRYVGIWYANISIQPYIWIANRDNPIKDSSGVLRIENSGNLTLFDGGGNIVWSVGRSSTNSTAVLLDSGNLILKEANTSDEVPPLWQSYDDPTDTLLPNMKLSVNLTTNVKKVLRSWRSENDPGSGDYTSGIDSTGSRQLFVWHNGLPYFRSGEYQKRDSSFDAISQTTESSINNITFARDKDEIYFTYNFEDSVVSMLVKSVIDYEGNITQFVWSVPKQQWDTSWTYPNLWCDIYNRCGAYSSCRDESCSCLPGFVNVSGGCKRQIELKCNDDVEFLLVRNMKLPDRYNVLANASLSINDCNLICQGNCSCTAYASAYTNGSGCFFWGGELIDLAVYDGGNDLYYRVGASEHGGNKKRRVAIIITAFFGALLFVTLFYLLWRKKIRSTGRTETIQERTLFDLGTSSSDANEFARENELGEDLPLFSFSTVVSATCNFSHENKLGEGGFGPVYKVIIKLWK</sequence>
<keyword evidence="3" id="KW-1133">Transmembrane helix</keyword>
<feature type="domain" description="Apple" evidence="5">
    <location>
        <begin position="311"/>
        <end position="389"/>
    </location>
</feature>
<reference evidence="6" key="1">
    <citation type="journal article" date="2023" name="Nat. Commun.">
        <title>Diploid and tetraploid genomes of Acorus and the evolution of monocots.</title>
        <authorList>
            <person name="Ma L."/>
            <person name="Liu K.W."/>
            <person name="Li Z."/>
            <person name="Hsiao Y.Y."/>
            <person name="Qi Y."/>
            <person name="Fu T."/>
            <person name="Tang G.D."/>
            <person name="Zhang D."/>
            <person name="Sun W.H."/>
            <person name="Liu D.K."/>
            <person name="Li Y."/>
            <person name="Chen G.Z."/>
            <person name="Liu X.D."/>
            <person name="Liao X.Y."/>
            <person name="Jiang Y.T."/>
            <person name="Yu X."/>
            <person name="Hao Y."/>
            <person name="Huang J."/>
            <person name="Zhao X.W."/>
            <person name="Ke S."/>
            <person name="Chen Y.Y."/>
            <person name="Wu W.L."/>
            <person name="Hsu J.L."/>
            <person name="Lin Y.F."/>
            <person name="Huang M.D."/>
            <person name="Li C.Y."/>
            <person name="Huang L."/>
            <person name="Wang Z.W."/>
            <person name="Zhao X."/>
            <person name="Zhong W.Y."/>
            <person name="Peng D.H."/>
            <person name="Ahmad S."/>
            <person name="Lan S."/>
            <person name="Zhang J.S."/>
            <person name="Tsai W.C."/>
            <person name="Van de Peer Y."/>
            <person name="Liu Z.J."/>
        </authorList>
    </citation>
    <scope>NUCLEOTIDE SEQUENCE</scope>
    <source>
        <strain evidence="6">CP</strain>
    </source>
</reference>
<feature type="domain" description="Bulb-type lectin" evidence="4">
    <location>
        <begin position="7"/>
        <end position="126"/>
    </location>
</feature>
<dbReference type="AlphaFoldDB" id="A0AAV9DS35"/>
<dbReference type="SMART" id="SM00473">
    <property type="entry name" value="PAN_AP"/>
    <property type="match status" value="1"/>
</dbReference>
<dbReference type="Proteomes" id="UP001180020">
    <property type="component" value="Unassembled WGS sequence"/>
</dbReference>
<dbReference type="PANTHER" id="PTHR32444">
    <property type="entry name" value="BULB-TYPE LECTIN DOMAIN-CONTAINING PROTEIN"/>
    <property type="match status" value="1"/>
</dbReference>
<dbReference type="PROSITE" id="PS50927">
    <property type="entry name" value="BULB_LECTIN"/>
    <property type="match status" value="1"/>
</dbReference>
<keyword evidence="3" id="KW-0812">Transmembrane</keyword>
<evidence type="ECO:0000256" key="2">
    <source>
        <dbReference type="ARBA" id="ARBA00023157"/>
    </source>
</evidence>
<evidence type="ECO:0000256" key="3">
    <source>
        <dbReference type="SAM" id="Phobius"/>
    </source>
</evidence>
<dbReference type="InterPro" id="IPR001480">
    <property type="entry name" value="Bulb-type_lectin_dom"/>
</dbReference>
<evidence type="ECO:0000259" key="4">
    <source>
        <dbReference type="PROSITE" id="PS50927"/>
    </source>
</evidence>
<organism evidence="6 7">
    <name type="scientific">Acorus calamus</name>
    <name type="common">Sweet flag</name>
    <dbReference type="NCBI Taxonomy" id="4465"/>
    <lineage>
        <taxon>Eukaryota</taxon>
        <taxon>Viridiplantae</taxon>
        <taxon>Streptophyta</taxon>
        <taxon>Embryophyta</taxon>
        <taxon>Tracheophyta</taxon>
        <taxon>Spermatophyta</taxon>
        <taxon>Magnoliopsida</taxon>
        <taxon>Liliopsida</taxon>
        <taxon>Acoraceae</taxon>
        <taxon>Acorus</taxon>
    </lineage>
</organism>
<keyword evidence="6" id="KW-0808">Transferase</keyword>
<dbReference type="CDD" id="cd01098">
    <property type="entry name" value="PAN_AP_plant"/>
    <property type="match status" value="1"/>
</dbReference>
<dbReference type="PANTHER" id="PTHR32444:SF235">
    <property type="entry name" value="OS01G0783900 PROTEIN"/>
    <property type="match status" value="1"/>
</dbReference>
<dbReference type="CDD" id="cd00028">
    <property type="entry name" value="B_lectin"/>
    <property type="match status" value="1"/>
</dbReference>
<dbReference type="SMART" id="SM00108">
    <property type="entry name" value="B_lectin"/>
    <property type="match status" value="1"/>
</dbReference>
<keyword evidence="3" id="KW-0472">Membrane</keyword>
<name>A0AAV9DS35_ACOCL</name>
<dbReference type="InterPro" id="IPR000858">
    <property type="entry name" value="S_locus_glycoprot_dom"/>
</dbReference>
<dbReference type="Pfam" id="PF01453">
    <property type="entry name" value="B_lectin"/>
    <property type="match status" value="1"/>
</dbReference>
<evidence type="ECO:0000313" key="6">
    <source>
        <dbReference type="EMBL" id="KAK1303722.1"/>
    </source>
</evidence>
<keyword evidence="1" id="KW-0732">Signal</keyword>
<dbReference type="FunFam" id="2.90.10.10:FF:000001">
    <property type="entry name" value="G-type lectin S-receptor-like serine/threonine-protein kinase"/>
    <property type="match status" value="1"/>
</dbReference>
<reference evidence="6" key="2">
    <citation type="submission" date="2023-06" db="EMBL/GenBank/DDBJ databases">
        <authorList>
            <person name="Ma L."/>
            <person name="Liu K.-W."/>
            <person name="Li Z."/>
            <person name="Hsiao Y.-Y."/>
            <person name="Qi Y."/>
            <person name="Fu T."/>
            <person name="Tang G."/>
            <person name="Zhang D."/>
            <person name="Sun W.-H."/>
            <person name="Liu D.-K."/>
            <person name="Li Y."/>
            <person name="Chen G.-Z."/>
            <person name="Liu X.-D."/>
            <person name="Liao X.-Y."/>
            <person name="Jiang Y.-T."/>
            <person name="Yu X."/>
            <person name="Hao Y."/>
            <person name="Huang J."/>
            <person name="Zhao X.-W."/>
            <person name="Ke S."/>
            <person name="Chen Y.-Y."/>
            <person name="Wu W.-L."/>
            <person name="Hsu J.-L."/>
            <person name="Lin Y.-F."/>
            <person name="Huang M.-D."/>
            <person name="Li C.-Y."/>
            <person name="Huang L."/>
            <person name="Wang Z.-W."/>
            <person name="Zhao X."/>
            <person name="Zhong W.-Y."/>
            <person name="Peng D.-H."/>
            <person name="Ahmad S."/>
            <person name="Lan S."/>
            <person name="Zhang J.-S."/>
            <person name="Tsai W.-C."/>
            <person name="Van De Peer Y."/>
            <person name="Liu Z.-J."/>
        </authorList>
    </citation>
    <scope>NUCLEOTIDE SEQUENCE</scope>
    <source>
        <strain evidence="6">CP</strain>
        <tissue evidence="6">Leaves</tissue>
    </source>
</reference>
<dbReference type="EMBL" id="JAUJYO010000011">
    <property type="protein sequence ID" value="KAK1303722.1"/>
    <property type="molecule type" value="Genomic_DNA"/>
</dbReference>
<dbReference type="Pfam" id="PF00954">
    <property type="entry name" value="S_locus_glycop"/>
    <property type="match status" value="1"/>
</dbReference>
<dbReference type="GO" id="GO:0016301">
    <property type="term" value="F:kinase activity"/>
    <property type="evidence" value="ECO:0007669"/>
    <property type="project" value="UniProtKB-KW"/>
</dbReference>
<dbReference type="InterPro" id="IPR036426">
    <property type="entry name" value="Bulb-type_lectin_dom_sf"/>
</dbReference>
<dbReference type="Pfam" id="PF08276">
    <property type="entry name" value="PAN_2"/>
    <property type="match status" value="1"/>
</dbReference>
<dbReference type="Gene3D" id="2.90.10.10">
    <property type="entry name" value="Bulb-type lectin domain"/>
    <property type="match status" value="1"/>
</dbReference>
<feature type="transmembrane region" description="Helical" evidence="3">
    <location>
        <begin position="401"/>
        <end position="422"/>
    </location>
</feature>
<dbReference type="SUPFAM" id="SSF51110">
    <property type="entry name" value="alpha-D-mannose-specific plant lectins"/>
    <property type="match status" value="1"/>
</dbReference>
<dbReference type="InterPro" id="IPR003609">
    <property type="entry name" value="Pan_app"/>
</dbReference>
<gene>
    <name evidence="6" type="ORF">QJS10_CPB11g01099</name>
</gene>
<dbReference type="PROSITE" id="PS50948">
    <property type="entry name" value="PAN"/>
    <property type="match status" value="1"/>
</dbReference>
<protein>
    <submittedName>
        <fullName evidence="6">G-type lectin S-receptor-like serine/threonine-protein kinase</fullName>
    </submittedName>
</protein>
<keyword evidence="7" id="KW-1185">Reference proteome</keyword>
<accession>A0AAV9DS35</accession>
<evidence type="ECO:0000313" key="7">
    <source>
        <dbReference type="Proteomes" id="UP001180020"/>
    </source>
</evidence>
<proteinExistence type="predicted"/>
<comment type="caution">
    <text evidence="6">The sequence shown here is derived from an EMBL/GenBank/DDBJ whole genome shotgun (WGS) entry which is preliminary data.</text>
</comment>
<keyword evidence="2" id="KW-1015">Disulfide bond</keyword>
<keyword evidence="6" id="KW-0418">Kinase</keyword>
<evidence type="ECO:0000256" key="1">
    <source>
        <dbReference type="ARBA" id="ARBA00022729"/>
    </source>
</evidence>
<dbReference type="GO" id="GO:0048544">
    <property type="term" value="P:recognition of pollen"/>
    <property type="evidence" value="ECO:0007669"/>
    <property type="project" value="InterPro"/>
</dbReference>
<evidence type="ECO:0000259" key="5">
    <source>
        <dbReference type="PROSITE" id="PS50948"/>
    </source>
</evidence>
<dbReference type="GO" id="GO:0051707">
    <property type="term" value="P:response to other organism"/>
    <property type="evidence" value="ECO:0007669"/>
    <property type="project" value="UniProtKB-ARBA"/>
</dbReference>
<dbReference type="Gene3D" id="3.30.200.20">
    <property type="entry name" value="Phosphorylase Kinase, domain 1"/>
    <property type="match status" value="1"/>
</dbReference>